<evidence type="ECO:0000313" key="1">
    <source>
        <dbReference type="EMBL" id="CEI72403.1"/>
    </source>
</evidence>
<dbReference type="Proteomes" id="UP000245695">
    <property type="component" value="Chromosome 1"/>
</dbReference>
<dbReference type="KEGG" id="rhom:FRIFI_0860"/>
<evidence type="ECO:0000313" key="2">
    <source>
        <dbReference type="Proteomes" id="UP000245695"/>
    </source>
</evidence>
<organism evidence="1 2">
    <name type="scientific">Romboutsia hominis</name>
    <dbReference type="NCBI Taxonomy" id="1507512"/>
    <lineage>
        <taxon>Bacteria</taxon>
        <taxon>Bacillati</taxon>
        <taxon>Bacillota</taxon>
        <taxon>Clostridia</taxon>
        <taxon>Peptostreptococcales</taxon>
        <taxon>Peptostreptococcaceae</taxon>
        <taxon>Romboutsia</taxon>
    </lineage>
</organism>
<protein>
    <submittedName>
        <fullName evidence="1">Uncharacterized protein</fullName>
    </submittedName>
</protein>
<dbReference type="RefSeq" id="WP_166505083.1">
    <property type="nucleotide sequence ID" value="NZ_LN650648.1"/>
</dbReference>
<reference evidence="1 2" key="1">
    <citation type="submission" date="2014-09" db="EMBL/GenBank/DDBJ databases">
        <authorList>
            <person name="Hornung B.V."/>
        </authorList>
    </citation>
    <scope>NUCLEOTIDE SEQUENCE [LARGE SCALE GENOMIC DNA]</scope>
    <source>
        <strain evidence="1 2">FRIFI</strain>
    </source>
</reference>
<gene>
    <name evidence="1" type="ORF">FRIFI_0860</name>
</gene>
<accession>A0A2P2BPY0</accession>
<dbReference type="EMBL" id="LN650648">
    <property type="protein sequence ID" value="CEI72403.1"/>
    <property type="molecule type" value="Genomic_DNA"/>
</dbReference>
<name>A0A2P2BPY0_9FIRM</name>
<keyword evidence="2" id="KW-1185">Reference proteome</keyword>
<proteinExistence type="predicted"/>
<sequence length="49" mass="5655">MENKFSNGHYKDAIEYAKYILSNSSSIKEIAENINELEKEDDNKKSSDN</sequence>
<dbReference type="AlphaFoldDB" id="A0A2P2BPY0"/>